<dbReference type="AlphaFoldDB" id="A0A8X7RGH1"/>
<evidence type="ECO:0000313" key="3">
    <source>
        <dbReference type="Proteomes" id="UP000886595"/>
    </source>
</evidence>
<dbReference type="EMBL" id="JAAMPC010000010">
    <property type="protein sequence ID" value="KAG2288818.1"/>
    <property type="molecule type" value="Genomic_DNA"/>
</dbReference>
<dbReference type="InterPro" id="IPR026960">
    <property type="entry name" value="RVT-Znf"/>
</dbReference>
<sequence length="156" mass="18407">MNFQAGLDVRFWTDVWHPCGRLIDIVGELGLQKLGIKRDARICQVFLDGDWRFRRCRDQRIQDLIRDIRAFPISLVENVSDGVQWRNGDDTYAKHFVSKVTWDLIRCRKESVVWSKLAWFPQGVSRFAFITWLAIRNRLSTGHRTSQWGHPQSCLF</sequence>
<accession>A0A8X7RGH1</accession>
<proteinExistence type="predicted"/>
<protein>
    <recommendedName>
        <fullName evidence="1">Reverse transcriptase zinc-binding domain-containing protein</fullName>
    </recommendedName>
</protein>
<evidence type="ECO:0000259" key="1">
    <source>
        <dbReference type="Pfam" id="PF13966"/>
    </source>
</evidence>
<dbReference type="Proteomes" id="UP000886595">
    <property type="component" value="Unassembled WGS sequence"/>
</dbReference>
<comment type="caution">
    <text evidence="2">The sequence shown here is derived from an EMBL/GenBank/DDBJ whole genome shotgun (WGS) entry which is preliminary data.</text>
</comment>
<name>A0A8X7RGH1_BRACI</name>
<dbReference type="Pfam" id="PF13966">
    <property type="entry name" value="zf-RVT"/>
    <property type="match status" value="1"/>
</dbReference>
<evidence type="ECO:0000313" key="2">
    <source>
        <dbReference type="EMBL" id="KAG2288818.1"/>
    </source>
</evidence>
<reference evidence="2 3" key="1">
    <citation type="submission" date="2020-02" db="EMBL/GenBank/DDBJ databases">
        <authorList>
            <person name="Ma Q."/>
            <person name="Huang Y."/>
            <person name="Song X."/>
            <person name="Pei D."/>
        </authorList>
    </citation>
    <scope>NUCLEOTIDE SEQUENCE [LARGE SCALE GENOMIC DNA]</scope>
    <source>
        <strain evidence="2">Sxm20200214</strain>
        <tissue evidence="2">Leaf</tissue>
    </source>
</reference>
<feature type="domain" description="Reverse transcriptase zinc-binding" evidence="1">
    <location>
        <begin position="96"/>
        <end position="154"/>
    </location>
</feature>
<keyword evidence="3" id="KW-1185">Reference proteome</keyword>
<organism evidence="2 3">
    <name type="scientific">Brassica carinata</name>
    <name type="common">Ethiopian mustard</name>
    <name type="synonym">Abyssinian cabbage</name>
    <dbReference type="NCBI Taxonomy" id="52824"/>
    <lineage>
        <taxon>Eukaryota</taxon>
        <taxon>Viridiplantae</taxon>
        <taxon>Streptophyta</taxon>
        <taxon>Embryophyta</taxon>
        <taxon>Tracheophyta</taxon>
        <taxon>Spermatophyta</taxon>
        <taxon>Magnoliopsida</taxon>
        <taxon>eudicotyledons</taxon>
        <taxon>Gunneridae</taxon>
        <taxon>Pentapetalae</taxon>
        <taxon>rosids</taxon>
        <taxon>malvids</taxon>
        <taxon>Brassicales</taxon>
        <taxon>Brassicaceae</taxon>
        <taxon>Brassiceae</taxon>
        <taxon>Brassica</taxon>
    </lineage>
</organism>
<gene>
    <name evidence="2" type="ORF">Bca52824_048422</name>
</gene>
<dbReference type="OrthoDB" id="1107057at2759"/>